<dbReference type="EMBL" id="QZMU01000001">
    <property type="protein sequence ID" value="RRQ22662.1"/>
    <property type="molecule type" value="Genomic_DNA"/>
</dbReference>
<dbReference type="PANTHER" id="PTHR43707">
    <property type="entry name" value="HISTIDYL-TRNA SYNTHETASE"/>
    <property type="match status" value="1"/>
</dbReference>
<dbReference type="GO" id="GO:0000105">
    <property type="term" value="P:L-histidine biosynthetic process"/>
    <property type="evidence" value="ECO:0007669"/>
    <property type="project" value="UniProtKB-UniRule"/>
</dbReference>
<dbReference type="UniPathway" id="UPA00031">
    <property type="reaction ID" value="UER00006"/>
</dbReference>
<organism evidence="11 12">
    <name type="scientific">Thiohalobacter thiocyanaticus</name>
    <dbReference type="NCBI Taxonomy" id="585455"/>
    <lineage>
        <taxon>Bacteria</taxon>
        <taxon>Pseudomonadati</taxon>
        <taxon>Pseudomonadota</taxon>
        <taxon>Gammaproteobacteria</taxon>
        <taxon>Thiohalobacterales</taxon>
        <taxon>Thiohalobacteraceae</taxon>
        <taxon>Thiohalobacter</taxon>
    </lineage>
</organism>
<dbReference type="GO" id="GO:0016757">
    <property type="term" value="F:glycosyltransferase activity"/>
    <property type="evidence" value="ECO:0007669"/>
    <property type="project" value="UniProtKB-KW"/>
</dbReference>
<dbReference type="GO" id="GO:0004821">
    <property type="term" value="F:histidine-tRNA ligase activity"/>
    <property type="evidence" value="ECO:0007669"/>
    <property type="project" value="TreeGrafter"/>
</dbReference>
<keyword evidence="12" id="KW-1185">Reference proteome</keyword>
<dbReference type="PIRSF" id="PIRSF001549">
    <property type="entry name" value="His-tRNA_synth"/>
    <property type="match status" value="1"/>
</dbReference>
<comment type="function">
    <text evidence="7 8">Required for the first step of histidine biosynthesis. May allow the feedback regulation of ATP phosphoribosyltransferase activity by histidine.</text>
</comment>
<dbReference type="NCBIfam" id="NF008935">
    <property type="entry name" value="PRK12292.1-1"/>
    <property type="match status" value="1"/>
</dbReference>
<evidence type="ECO:0000256" key="7">
    <source>
        <dbReference type="ARBA" id="ARBA00025246"/>
    </source>
</evidence>
<dbReference type="NCBIfam" id="TIGR00443">
    <property type="entry name" value="hisZ_biosyn_reg"/>
    <property type="match status" value="1"/>
</dbReference>
<comment type="caution">
    <text evidence="11">The sequence shown here is derived from an EMBL/GenBank/DDBJ whole genome shotgun (WGS) entry which is preliminary data.</text>
</comment>
<comment type="subunit">
    <text evidence="4 8">Heteromultimer composed of HisG and HisZ subunits.</text>
</comment>
<keyword evidence="11" id="KW-0328">Glycosyltransferase</keyword>
<evidence type="ECO:0000256" key="6">
    <source>
        <dbReference type="ARBA" id="ARBA00022490"/>
    </source>
</evidence>
<dbReference type="Pfam" id="PF13393">
    <property type="entry name" value="tRNA-synt_His"/>
    <property type="match status" value="1"/>
</dbReference>
<name>A0A426QLM2_9GAMM</name>
<dbReference type="CDD" id="cd00773">
    <property type="entry name" value="HisRS-like_core"/>
    <property type="match status" value="1"/>
</dbReference>
<comment type="similarity">
    <text evidence="3 8">Belongs to the class-II aminoacyl-tRNA synthetase family. HisZ subfamily.</text>
</comment>
<keyword evidence="8" id="KW-0368">Histidine biosynthesis</keyword>
<dbReference type="OrthoDB" id="9769617at2"/>
<accession>A0A426QLM2</accession>
<reference evidence="11 12" key="1">
    <citation type="journal article" date="2010" name="Int. J. Syst. Evol. Microbiol.">
        <title>Thiohalobacter thiocyanaticus gen. nov., sp. nov., a moderately halophilic, sulfur-oxidizing gammaproteobacterium from hypersaline lakes, that utilizes thiocyanate.</title>
        <authorList>
            <person name="Sorokin D.Y."/>
            <person name="Kovaleva O.L."/>
            <person name="Tourova T.P."/>
            <person name="Muyzer G."/>
        </authorList>
    </citation>
    <scope>NUCLEOTIDE SEQUENCE [LARGE SCALE GENOMIC DNA]</scope>
    <source>
        <strain evidence="11 12">Hrh1</strain>
    </source>
</reference>
<keyword evidence="11" id="KW-0808">Transferase</keyword>
<dbReference type="Proteomes" id="UP000287798">
    <property type="component" value="Unassembled WGS sequence"/>
</dbReference>
<proteinExistence type="inferred from homology"/>
<dbReference type="RefSeq" id="WP_125182004.1">
    <property type="nucleotide sequence ID" value="NZ_QZMU01000001.1"/>
</dbReference>
<dbReference type="InterPro" id="IPR004517">
    <property type="entry name" value="HisZ"/>
</dbReference>
<sequence>MSAINHWLLPEGIEEVLPEQAWRIEQLRRCLLDTYRSWGYQLIIPPMIEFLESLLTGAGNDLDLQTFKLIDQQSGRMLGLRADMTPQAARIDAHSLKREAPTRLCYLGSVLHTRPDGFAGSRSPLQVGAELFGHAGMESDIEIIGLMLETLRLTGIEEVHMDLGHVGIFRGLARAAGLGPDAEADLFDVLQRKAIPEIEGLLGGMDLSGSQGEAFARLAELHGGREVLERARELYRDIAQVQAALDNLAAIGETVHARWPQLPVNYDLAELRGYAYQTGVVFAAFTPGCGQEVARGGRYDKIGEIFGRARPATGFSADLKTLMALSRLESPAAGAIYAPAQDDAGLAARVRELRAQGEQVIQGLPGEAGDPQSLGCDRRLELRDSVWEVREL</sequence>
<feature type="binding site" evidence="9">
    <location>
        <position position="272"/>
    </location>
    <ligand>
        <name>L-histidine</name>
        <dbReference type="ChEBI" id="CHEBI:57595"/>
    </ligand>
</feature>
<dbReference type="GO" id="GO:0006427">
    <property type="term" value="P:histidyl-tRNA aminoacylation"/>
    <property type="evidence" value="ECO:0007669"/>
    <property type="project" value="TreeGrafter"/>
</dbReference>
<evidence type="ECO:0000313" key="11">
    <source>
        <dbReference type="EMBL" id="RRQ22662.1"/>
    </source>
</evidence>
<feature type="binding site" evidence="9">
    <location>
        <begin position="83"/>
        <end position="85"/>
    </location>
    <ligand>
        <name>L-histidine</name>
        <dbReference type="ChEBI" id="CHEBI:57595"/>
    </ligand>
</feature>
<comment type="subcellular location">
    <subcellularLocation>
        <location evidence="1 8">Cytoplasm</location>
    </subcellularLocation>
</comment>
<comment type="miscellaneous">
    <text evidence="8">This function is generally fulfilled by the C-terminal part of HisG, which is missing in some bacteria such as this one.</text>
</comment>
<dbReference type="SUPFAM" id="SSF55681">
    <property type="entry name" value="Class II aaRS and biotin synthetases"/>
    <property type="match status" value="1"/>
</dbReference>
<dbReference type="InterPro" id="IPR045864">
    <property type="entry name" value="aa-tRNA-synth_II/BPL/LPL"/>
</dbReference>
<dbReference type="InterPro" id="IPR041715">
    <property type="entry name" value="HisRS-like_core"/>
</dbReference>
<keyword evidence="8" id="KW-0028">Amino-acid biosynthesis</keyword>
<evidence type="ECO:0000256" key="5">
    <source>
        <dbReference type="ARBA" id="ARBA00020397"/>
    </source>
</evidence>
<evidence type="ECO:0000313" key="12">
    <source>
        <dbReference type="Proteomes" id="UP000287798"/>
    </source>
</evidence>
<dbReference type="Gene3D" id="3.30.930.10">
    <property type="entry name" value="Bira Bifunctional Protein, Domain 2"/>
    <property type="match status" value="1"/>
</dbReference>
<dbReference type="GO" id="GO:0005737">
    <property type="term" value="C:cytoplasm"/>
    <property type="evidence" value="ECO:0007669"/>
    <property type="project" value="UniProtKB-SubCell"/>
</dbReference>
<evidence type="ECO:0000256" key="1">
    <source>
        <dbReference type="ARBA" id="ARBA00004496"/>
    </source>
</evidence>
<evidence type="ECO:0000256" key="4">
    <source>
        <dbReference type="ARBA" id="ARBA00011496"/>
    </source>
</evidence>
<feature type="binding site" evidence="9">
    <location>
        <position position="130"/>
    </location>
    <ligand>
        <name>L-histidine</name>
        <dbReference type="ChEBI" id="CHEBI:57595"/>
    </ligand>
</feature>
<dbReference type="InterPro" id="IPR004516">
    <property type="entry name" value="HisRS/HisZ"/>
</dbReference>
<comment type="pathway">
    <text evidence="2 8">Amino-acid biosynthesis; L-histidine biosynthesis; L-histidine from 5-phospho-alpha-D-ribose 1-diphosphate: step 1/9.</text>
</comment>
<evidence type="ECO:0000256" key="9">
    <source>
        <dbReference type="PIRSR" id="PIRSR001549-1"/>
    </source>
</evidence>
<gene>
    <name evidence="8" type="primary">hisZ</name>
    <name evidence="11" type="ORF">D6C00_12475</name>
</gene>
<feature type="domain" description="Class II Histidinyl-tRNA synthetase (HisRS)-like catalytic core" evidence="10">
    <location>
        <begin position="12"/>
        <end position="322"/>
    </location>
</feature>
<evidence type="ECO:0000256" key="2">
    <source>
        <dbReference type="ARBA" id="ARBA00004667"/>
    </source>
</evidence>
<dbReference type="PANTHER" id="PTHR43707:SF1">
    <property type="entry name" value="HISTIDINE--TRNA LIGASE, MITOCHONDRIAL-RELATED"/>
    <property type="match status" value="1"/>
</dbReference>
<evidence type="ECO:0000256" key="8">
    <source>
        <dbReference type="HAMAP-Rule" id="MF_00125"/>
    </source>
</evidence>
<evidence type="ECO:0000259" key="10">
    <source>
        <dbReference type="Pfam" id="PF13393"/>
    </source>
</evidence>
<evidence type="ECO:0000256" key="3">
    <source>
        <dbReference type="ARBA" id="ARBA00005539"/>
    </source>
</evidence>
<feature type="binding site" evidence="9">
    <location>
        <position position="126"/>
    </location>
    <ligand>
        <name>L-histidine</name>
        <dbReference type="ChEBI" id="CHEBI:57595"/>
    </ligand>
</feature>
<keyword evidence="6 8" id="KW-0963">Cytoplasm</keyword>
<dbReference type="AlphaFoldDB" id="A0A426QLM2"/>
<dbReference type="HAMAP" id="MF_00125">
    <property type="entry name" value="HisZ"/>
    <property type="match status" value="1"/>
</dbReference>
<dbReference type="NCBIfam" id="NF009086">
    <property type="entry name" value="PRK12421.1"/>
    <property type="match status" value="1"/>
</dbReference>
<protein>
    <recommendedName>
        <fullName evidence="5 8">ATP phosphoribosyltransferase regulatory subunit</fullName>
    </recommendedName>
</protein>